<evidence type="ECO:0000313" key="15">
    <source>
        <dbReference type="Proteomes" id="UP000297475"/>
    </source>
</evidence>
<dbReference type="GO" id="GO:0000049">
    <property type="term" value="F:tRNA binding"/>
    <property type="evidence" value="ECO:0007669"/>
    <property type="project" value="UniProtKB-UniRule"/>
</dbReference>
<feature type="domain" description="THUMP" evidence="13">
    <location>
        <begin position="64"/>
        <end position="168"/>
    </location>
</feature>
<evidence type="ECO:0000256" key="8">
    <source>
        <dbReference type="ARBA" id="ARBA00022977"/>
    </source>
</evidence>
<accession>A0A4Z0WG92</accession>
<name>A0A4Z0WG92_9GAMM</name>
<feature type="domain" description="Rhodanese" evidence="12">
    <location>
        <begin position="412"/>
        <end position="488"/>
    </location>
</feature>
<evidence type="ECO:0000256" key="6">
    <source>
        <dbReference type="ARBA" id="ARBA00022840"/>
    </source>
</evidence>
<feature type="active site" description="Cysteine persulfide intermediate" evidence="11">
    <location>
        <position position="464"/>
    </location>
</feature>
<dbReference type="GO" id="GO:0009228">
    <property type="term" value="P:thiamine biosynthetic process"/>
    <property type="evidence" value="ECO:0007669"/>
    <property type="project" value="UniProtKB-KW"/>
</dbReference>
<dbReference type="CDD" id="cd11716">
    <property type="entry name" value="THUMP_ThiI"/>
    <property type="match status" value="1"/>
</dbReference>
<dbReference type="UniPathway" id="UPA00060"/>
<dbReference type="Pfam" id="PF02926">
    <property type="entry name" value="THUMP"/>
    <property type="match status" value="1"/>
</dbReference>
<evidence type="ECO:0000256" key="4">
    <source>
        <dbReference type="ARBA" id="ARBA00022679"/>
    </source>
</evidence>
<comment type="function">
    <text evidence="11">Catalyzes the ATP-dependent transfer of a sulfur to tRNA to produce 4-thiouridine in position 8 of tRNAs, which functions as a near-UV photosensor. Also catalyzes the transfer of sulfur to the sulfur carrier protein ThiS, forming ThiS-thiocarboxylate. This is a step in the synthesis of thiazole, in the thiamine biosynthesis pathway. The sulfur is donated as persulfide by IscS.</text>
</comment>
<evidence type="ECO:0000259" key="12">
    <source>
        <dbReference type="PROSITE" id="PS50206"/>
    </source>
</evidence>
<dbReference type="Proteomes" id="UP000297475">
    <property type="component" value="Unassembled WGS sequence"/>
</dbReference>
<dbReference type="NCBIfam" id="TIGR04271">
    <property type="entry name" value="ThiI_C_thiazole"/>
    <property type="match status" value="1"/>
</dbReference>
<dbReference type="InterPro" id="IPR049962">
    <property type="entry name" value="THUMP_ThiI"/>
</dbReference>
<reference evidence="14 15" key="1">
    <citation type="submission" date="2019-04" db="EMBL/GenBank/DDBJ databases">
        <title>Natronospirillum operosus gen. nov., sp. nov., a haloalkaliphilic satellite isolated from decaying biomass of laboratory culture of cyanobacterium Geitlerinema sp. and proposal of Natronospirillaceae fam. nov. and Saccharospirillaceae fam. nov.</title>
        <authorList>
            <person name="Kevbrin V."/>
            <person name="Boltyanskaya Y."/>
            <person name="Koziaeva V."/>
            <person name="Grouzdev D.S."/>
            <person name="Park M."/>
            <person name="Cho J."/>
        </authorList>
    </citation>
    <scope>NUCLEOTIDE SEQUENCE [LARGE SCALE GENOMIC DNA]</scope>
    <source>
        <strain evidence="14 15">G-116</strain>
    </source>
</reference>
<evidence type="ECO:0000313" key="14">
    <source>
        <dbReference type="EMBL" id="TGG94201.1"/>
    </source>
</evidence>
<dbReference type="InterPro" id="IPR020536">
    <property type="entry name" value="ThiI_AANH"/>
</dbReference>
<dbReference type="PROSITE" id="PS50206">
    <property type="entry name" value="RHODANESE_3"/>
    <property type="match status" value="1"/>
</dbReference>
<keyword evidence="10" id="KW-0676">Redox-active center</keyword>
<evidence type="ECO:0000256" key="7">
    <source>
        <dbReference type="ARBA" id="ARBA00022884"/>
    </source>
</evidence>
<feature type="binding site" evidence="11">
    <location>
        <position position="268"/>
    </location>
    <ligand>
        <name>ATP</name>
        <dbReference type="ChEBI" id="CHEBI:30616"/>
    </ligand>
</feature>
<feature type="binding site" evidence="11">
    <location>
        <begin position="186"/>
        <end position="187"/>
    </location>
    <ligand>
        <name>ATP</name>
        <dbReference type="ChEBI" id="CHEBI:30616"/>
    </ligand>
</feature>
<comment type="catalytic activity">
    <reaction evidence="11">
        <text>[ThiS sulfur-carrier protein]-C-terminal Gly-Gly-AMP + S-sulfanyl-L-cysteinyl-[cysteine desulfurase] + AH2 = [ThiS sulfur-carrier protein]-C-terminal-Gly-aminoethanethioate + L-cysteinyl-[cysteine desulfurase] + A + AMP + 2 H(+)</text>
        <dbReference type="Rhea" id="RHEA:43340"/>
        <dbReference type="Rhea" id="RHEA-COMP:12157"/>
        <dbReference type="Rhea" id="RHEA-COMP:12158"/>
        <dbReference type="Rhea" id="RHEA-COMP:12910"/>
        <dbReference type="Rhea" id="RHEA-COMP:19908"/>
        <dbReference type="ChEBI" id="CHEBI:13193"/>
        <dbReference type="ChEBI" id="CHEBI:15378"/>
        <dbReference type="ChEBI" id="CHEBI:17499"/>
        <dbReference type="ChEBI" id="CHEBI:29950"/>
        <dbReference type="ChEBI" id="CHEBI:61963"/>
        <dbReference type="ChEBI" id="CHEBI:90618"/>
        <dbReference type="ChEBI" id="CHEBI:232372"/>
        <dbReference type="ChEBI" id="CHEBI:456215"/>
    </reaction>
</comment>
<dbReference type="InterPro" id="IPR003720">
    <property type="entry name" value="tRNA_STrfase"/>
</dbReference>
<dbReference type="EC" id="2.8.1.4" evidence="11"/>
<keyword evidence="7 11" id="KW-0694">RNA-binding</keyword>
<dbReference type="HAMAP" id="MF_00021">
    <property type="entry name" value="ThiI"/>
    <property type="match status" value="1"/>
</dbReference>
<dbReference type="SUPFAM" id="SSF52402">
    <property type="entry name" value="Adenine nucleotide alpha hydrolases-like"/>
    <property type="match status" value="1"/>
</dbReference>
<evidence type="ECO:0000256" key="1">
    <source>
        <dbReference type="ARBA" id="ARBA00004496"/>
    </source>
</evidence>
<dbReference type="InterPro" id="IPR004114">
    <property type="entry name" value="THUMP_dom"/>
</dbReference>
<dbReference type="Gene3D" id="3.40.50.620">
    <property type="entry name" value="HUPs"/>
    <property type="match status" value="1"/>
</dbReference>
<sequence>MHYLIKLHPEITIKSKSVRDHMIKCLRHNVRMVIQLDDPQARVQGGFDSLEVHLSETLAAIGRDRVEAALGRIPGLHEILAVEELRGESPEQIARQVLPYWVDQVAGKRFCVRVKRRGDHAFTSSELERYLGGQVLAAVPDATVDLTRPEVTLTLELKNTRLLLITRRWPGVGGYPLGTQENALALISGGFDSPVAAWRMMTRGARTHFLFFNLGGPAHEAGVREVVLHLWRQYGRSHKVFFTSVPFEPVVAEILRVIPDGLMGVVLKRMMLRVASQFAEHWQIPALVTGDAVAQVSSQSLTNLKVIDQVTDQLVLRPVITENKQTIIDEARRIGTAPYAESMPEYCGVISRRPNIRVRRADIEAAEVPFDFSVLENAREQAVSTRIDRLEKAPPLVSGELLTLDMEQAQARPGPVRIVDIRPEHERSVAPLQSAGLPVDVIPFYELQSRAGELAADTTWLLYCERGVMSRMQALHLADQGVASVGVLVLAKEGATP</sequence>
<dbReference type="InterPro" id="IPR014729">
    <property type="entry name" value="Rossmann-like_a/b/a_fold"/>
</dbReference>
<dbReference type="SUPFAM" id="SSF52821">
    <property type="entry name" value="Rhodanese/Cell cycle control phosphatase"/>
    <property type="match status" value="1"/>
</dbReference>
<feature type="binding site" evidence="11">
    <location>
        <position position="290"/>
    </location>
    <ligand>
        <name>ATP</name>
        <dbReference type="ChEBI" id="CHEBI:30616"/>
    </ligand>
</feature>
<dbReference type="PANTHER" id="PTHR43209:SF1">
    <property type="entry name" value="TRNA SULFURTRANSFERASE"/>
    <property type="match status" value="1"/>
</dbReference>
<evidence type="ECO:0000256" key="9">
    <source>
        <dbReference type="ARBA" id="ARBA00023157"/>
    </source>
</evidence>
<dbReference type="InterPro" id="IPR001763">
    <property type="entry name" value="Rhodanese-like_dom"/>
</dbReference>
<keyword evidence="4 11" id="KW-0808">Transferase</keyword>
<keyword evidence="5 11" id="KW-0547">Nucleotide-binding</keyword>
<comment type="catalytic activity">
    <reaction evidence="11">
        <text>[ThiI sulfur-carrier protein]-S-sulfanyl-L-cysteine + a uridine in tRNA + 2 reduced [2Fe-2S]-[ferredoxin] + ATP + H(+) = [ThiI sulfur-carrier protein]-L-cysteine + a 4-thiouridine in tRNA + 2 oxidized [2Fe-2S]-[ferredoxin] + AMP + diphosphate</text>
        <dbReference type="Rhea" id="RHEA:24176"/>
        <dbReference type="Rhea" id="RHEA-COMP:10000"/>
        <dbReference type="Rhea" id="RHEA-COMP:10001"/>
        <dbReference type="Rhea" id="RHEA-COMP:13337"/>
        <dbReference type="Rhea" id="RHEA-COMP:13338"/>
        <dbReference type="Rhea" id="RHEA-COMP:13339"/>
        <dbReference type="Rhea" id="RHEA-COMP:13340"/>
        <dbReference type="ChEBI" id="CHEBI:15378"/>
        <dbReference type="ChEBI" id="CHEBI:29950"/>
        <dbReference type="ChEBI" id="CHEBI:30616"/>
        <dbReference type="ChEBI" id="CHEBI:33019"/>
        <dbReference type="ChEBI" id="CHEBI:33737"/>
        <dbReference type="ChEBI" id="CHEBI:33738"/>
        <dbReference type="ChEBI" id="CHEBI:61963"/>
        <dbReference type="ChEBI" id="CHEBI:65315"/>
        <dbReference type="ChEBI" id="CHEBI:136798"/>
        <dbReference type="ChEBI" id="CHEBI:456215"/>
        <dbReference type="EC" id="2.8.1.4"/>
    </reaction>
</comment>
<keyword evidence="15" id="KW-1185">Reference proteome</keyword>
<dbReference type="SMART" id="SM00981">
    <property type="entry name" value="THUMP"/>
    <property type="match status" value="1"/>
</dbReference>
<dbReference type="InterPro" id="IPR050102">
    <property type="entry name" value="tRNA_sulfurtransferase_ThiI"/>
</dbReference>
<dbReference type="PROSITE" id="PS51165">
    <property type="entry name" value="THUMP"/>
    <property type="match status" value="1"/>
</dbReference>
<evidence type="ECO:0000256" key="2">
    <source>
        <dbReference type="ARBA" id="ARBA00022490"/>
    </source>
</evidence>
<keyword evidence="9" id="KW-1015">Disulfide bond</keyword>
<dbReference type="InterPro" id="IPR049961">
    <property type="entry name" value="ThiI_N"/>
</dbReference>
<dbReference type="GO" id="GO:0002937">
    <property type="term" value="P:tRNA 4-thiouridine biosynthesis"/>
    <property type="evidence" value="ECO:0007669"/>
    <property type="project" value="TreeGrafter"/>
</dbReference>
<dbReference type="GO" id="GO:0005524">
    <property type="term" value="F:ATP binding"/>
    <property type="evidence" value="ECO:0007669"/>
    <property type="project" value="UniProtKB-UniRule"/>
</dbReference>
<feature type="binding site" evidence="11">
    <location>
        <position position="299"/>
    </location>
    <ligand>
        <name>ATP</name>
        <dbReference type="ChEBI" id="CHEBI:30616"/>
    </ligand>
</feature>
<dbReference type="InterPro" id="IPR026340">
    <property type="entry name" value="THII_Thiazole_biosynth_dom"/>
</dbReference>
<evidence type="ECO:0000259" key="13">
    <source>
        <dbReference type="PROSITE" id="PS51165"/>
    </source>
</evidence>
<comment type="similarity">
    <text evidence="11">Belongs to the ThiI family.</text>
</comment>
<dbReference type="OrthoDB" id="9773948at2"/>
<dbReference type="AlphaFoldDB" id="A0A4Z0WG92"/>
<dbReference type="InterPro" id="IPR036873">
    <property type="entry name" value="Rhodanese-like_dom_sf"/>
</dbReference>
<keyword evidence="8 11" id="KW-0784">Thiamine biosynthesis</keyword>
<dbReference type="RefSeq" id="WP_135482768.1">
    <property type="nucleotide sequence ID" value="NZ_SRMF01000002.1"/>
</dbReference>
<dbReference type="Gene3D" id="3.30.2130.30">
    <property type="match status" value="1"/>
</dbReference>
<comment type="caution">
    <text evidence="14">The sequence shown here is derived from an EMBL/GenBank/DDBJ whole genome shotgun (WGS) entry which is preliminary data.</text>
</comment>
<gene>
    <name evidence="11 14" type="primary">thiI</name>
    <name evidence="14" type="ORF">E4656_08515</name>
</gene>
<keyword evidence="3 11" id="KW-0820">tRNA-binding</keyword>
<evidence type="ECO:0000256" key="3">
    <source>
        <dbReference type="ARBA" id="ARBA00022555"/>
    </source>
</evidence>
<evidence type="ECO:0000256" key="5">
    <source>
        <dbReference type="ARBA" id="ARBA00022741"/>
    </source>
</evidence>
<dbReference type="Gene3D" id="3.40.250.10">
    <property type="entry name" value="Rhodanese-like domain"/>
    <property type="match status" value="1"/>
</dbReference>
<evidence type="ECO:0000256" key="10">
    <source>
        <dbReference type="ARBA" id="ARBA00023284"/>
    </source>
</evidence>
<dbReference type="NCBIfam" id="TIGR00342">
    <property type="entry name" value="tRNA uracil 4-sulfurtransferase ThiI"/>
    <property type="match status" value="1"/>
</dbReference>
<dbReference type="PANTHER" id="PTHR43209">
    <property type="entry name" value="TRNA SULFURTRANSFERASE"/>
    <property type="match status" value="1"/>
</dbReference>
<keyword evidence="2 11" id="KW-0963">Cytoplasm</keyword>
<dbReference type="GO" id="GO:0005829">
    <property type="term" value="C:cytosol"/>
    <property type="evidence" value="ECO:0007669"/>
    <property type="project" value="TreeGrafter"/>
</dbReference>
<comment type="pathway">
    <text evidence="11">Cofactor biosynthesis; thiamine diphosphate biosynthesis.</text>
</comment>
<proteinExistence type="inferred from homology"/>
<dbReference type="SUPFAM" id="SSF143437">
    <property type="entry name" value="THUMP domain-like"/>
    <property type="match status" value="1"/>
</dbReference>
<dbReference type="GO" id="GO:0140741">
    <property type="term" value="F:tRNA-uracil-4 sulfurtransferase activity"/>
    <property type="evidence" value="ECO:0007669"/>
    <property type="project" value="UniProtKB-EC"/>
</dbReference>
<dbReference type="Pfam" id="PF02568">
    <property type="entry name" value="ThiI"/>
    <property type="match status" value="1"/>
</dbReference>
<dbReference type="GO" id="GO:0052837">
    <property type="term" value="P:thiazole biosynthetic process"/>
    <property type="evidence" value="ECO:0007669"/>
    <property type="project" value="InterPro"/>
</dbReference>
<organism evidence="14 15">
    <name type="scientific">Natronospirillum operosum</name>
    <dbReference type="NCBI Taxonomy" id="2759953"/>
    <lineage>
        <taxon>Bacteria</taxon>
        <taxon>Pseudomonadati</taxon>
        <taxon>Pseudomonadota</taxon>
        <taxon>Gammaproteobacteria</taxon>
        <taxon>Oceanospirillales</taxon>
        <taxon>Natronospirillaceae</taxon>
        <taxon>Natronospirillum</taxon>
    </lineage>
</organism>
<keyword evidence="6 11" id="KW-0067">ATP-binding</keyword>
<evidence type="ECO:0000256" key="11">
    <source>
        <dbReference type="HAMAP-Rule" id="MF_00021"/>
    </source>
</evidence>
<dbReference type="GO" id="GO:0009229">
    <property type="term" value="P:thiamine diphosphate biosynthetic process"/>
    <property type="evidence" value="ECO:0007669"/>
    <property type="project" value="UniProtKB-UniRule"/>
</dbReference>
<dbReference type="EMBL" id="SRMF01000002">
    <property type="protein sequence ID" value="TGG94201.1"/>
    <property type="molecule type" value="Genomic_DNA"/>
</dbReference>
<comment type="caution">
    <text evidence="11">Lacks conserved residue(s) required for the propagation of feature annotation.</text>
</comment>
<protein>
    <recommendedName>
        <fullName evidence="11">tRNA sulfurtransferase</fullName>
        <ecNumber evidence="11">2.8.1.4</ecNumber>
    </recommendedName>
    <alternativeName>
        <fullName evidence="11">Sulfur carrier protein ThiS sulfurtransferase</fullName>
    </alternativeName>
    <alternativeName>
        <fullName evidence="11">Thiamine biosynthesis protein ThiI</fullName>
    </alternativeName>
    <alternativeName>
        <fullName evidence="11">tRNA 4-thiouridine synthase</fullName>
    </alternativeName>
</protein>
<comment type="subcellular location">
    <subcellularLocation>
        <location evidence="1 11">Cytoplasm</location>
    </subcellularLocation>
</comment>
<dbReference type="GO" id="GO:0004810">
    <property type="term" value="F:CCA tRNA nucleotidyltransferase activity"/>
    <property type="evidence" value="ECO:0007669"/>
    <property type="project" value="InterPro"/>
</dbReference>